<protein>
    <submittedName>
        <fullName evidence="2">Uncharacterized protein</fullName>
    </submittedName>
</protein>
<dbReference type="OrthoDB" id="10611423at2759"/>
<gene>
    <name evidence="2" type="ORF">PSYICH_LOCUS6462</name>
</gene>
<feature type="compositionally biased region" description="Polar residues" evidence="1">
    <location>
        <begin position="160"/>
        <end position="169"/>
    </location>
</feature>
<dbReference type="Proteomes" id="UP001153636">
    <property type="component" value="Chromosome 2"/>
</dbReference>
<proteinExistence type="predicted"/>
<dbReference type="AlphaFoldDB" id="A0A9P0CPY2"/>
<sequence length="187" mass="20993">MNPLCLKVPALRVDCQADASLDFSIRSTTNLLLDTGFCLDFSYQVNDDLQESSRLHVTNNLTDYVQSLSESVFHKEKPDNNCVNLKSATCVQCDKLQIDLTNVNSDFATVSKLSYHLEKRTQEQEELISLLKQCNIYHNRNAANSIVVAPSLSKNLNPATSYINNNSTSSRDHKKPAMNPLTHSTKR</sequence>
<accession>A0A9P0CPY2</accession>
<evidence type="ECO:0000313" key="2">
    <source>
        <dbReference type="EMBL" id="CAH1106154.1"/>
    </source>
</evidence>
<feature type="region of interest" description="Disordered" evidence="1">
    <location>
        <begin position="160"/>
        <end position="187"/>
    </location>
</feature>
<reference evidence="2" key="1">
    <citation type="submission" date="2022-01" db="EMBL/GenBank/DDBJ databases">
        <authorList>
            <person name="King R."/>
        </authorList>
    </citation>
    <scope>NUCLEOTIDE SEQUENCE</scope>
</reference>
<keyword evidence="3" id="KW-1185">Reference proteome</keyword>
<dbReference type="EMBL" id="OV651814">
    <property type="protein sequence ID" value="CAH1106154.1"/>
    <property type="molecule type" value="Genomic_DNA"/>
</dbReference>
<name>A0A9P0CPY2_9CUCU</name>
<evidence type="ECO:0000256" key="1">
    <source>
        <dbReference type="SAM" id="MobiDB-lite"/>
    </source>
</evidence>
<evidence type="ECO:0000313" key="3">
    <source>
        <dbReference type="Proteomes" id="UP001153636"/>
    </source>
</evidence>
<organism evidence="2 3">
    <name type="scientific">Psylliodes chrysocephalus</name>
    <dbReference type="NCBI Taxonomy" id="3402493"/>
    <lineage>
        <taxon>Eukaryota</taxon>
        <taxon>Metazoa</taxon>
        <taxon>Ecdysozoa</taxon>
        <taxon>Arthropoda</taxon>
        <taxon>Hexapoda</taxon>
        <taxon>Insecta</taxon>
        <taxon>Pterygota</taxon>
        <taxon>Neoptera</taxon>
        <taxon>Endopterygota</taxon>
        <taxon>Coleoptera</taxon>
        <taxon>Polyphaga</taxon>
        <taxon>Cucujiformia</taxon>
        <taxon>Chrysomeloidea</taxon>
        <taxon>Chrysomelidae</taxon>
        <taxon>Galerucinae</taxon>
        <taxon>Alticini</taxon>
        <taxon>Psylliodes</taxon>
    </lineage>
</organism>